<feature type="compositionally biased region" description="Low complexity" evidence="11">
    <location>
        <begin position="1220"/>
        <end position="1231"/>
    </location>
</feature>
<feature type="compositionally biased region" description="Pro residues" evidence="11">
    <location>
        <begin position="494"/>
        <end position="516"/>
    </location>
</feature>
<feature type="compositionally biased region" description="Basic and acidic residues" evidence="11">
    <location>
        <begin position="1072"/>
        <end position="1083"/>
    </location>
</feature>
<evidence type="ECO:0000256" key="3">
    <source>
        <dbReference type="ARBA" id="ARBA00022664"/>
    </source>
</evidence>
<evidence type="ECO:0000256" key="9">
    <source>
        <dbReference type="ARBA" id="ARBA00023242"/>
    </source>
</evidence>
<feature type="compositionally biased region" description="Pro residues" evidence="11">
    <location>
        <begin position="889"/>
        <end position="905"/>
    </location>
</feature>
<dbReference type="AlphaFoldDB" id="A0A835XHF0"/>
<feature type="compositionally biased region" description="Gly residues" evidence="11">
    <location>
        <begin position="1241"/>
        <end position="1260"/>
    </location>
</feature>
<feature type="compositionally biased region" description="Low complexity" evidence="11">
    <location>
        <begin position="40"/>
        <end position="54"/>
    </location>
</feature>
<dbReference type="EMBL" id="JAEHOE010000175">
    <property type="protein sequence ID" value="KAG2483464.1"/>
    <property type="molecule type" value="Genomic_DNA"/>
</dbReference>
<feature type="compositionally biased region" description="Pro residues" evidence="11">
    <location>
        <begin position="919"/>
        <end position="933"/>
    </location>
</feature>
<dbReference type="InterPro" id="IPR004087">
    <property type="entry name" value="KH_dom"/>
</dbReference>
<dbReference type="InterPro" id="IPR036612">
    <property type="entry name" value="KH_dom_type_1_sf"/>
</dbReference>
<dbReference type="Proteomes" id="UP000612055">
    <property type="component" value="Unassembled WGS sequence"/>
</dbReference>
<feature type="region of interest" description="Disordered" evidence="11">
    <location>
        <begin position="1215"/>
        <end position="1272"/>
    </location>
</feature>
<feature type="region of interest" description="Disordered" evidence="11">
    <location>
        <begin position="221"/>
        <end position="262"/>
    </location>
</feature>
<dbReference type="CDD" id="cd02395">
    <property type="entry name" value="KH-I_BBP"/>
    <property type="match status" value="1"/>
</dbReference>
<dbReference type="GO" id="GO:0003729">
    <property type="term" value="F:mRNA binding"/>
    <property type="evidence" value="ECO:0007669"/>
    <property type="project" value="TreeGrafter"/>
</dbReference>
<feature type="region of interest" description="Disordered" evidence="11">
    <location>
        <begin position="770"/>
        <end position="1202"/>
    </location>
</feature>
<protein>
    <recommendedName>
        <fullName evidence="12">RRM domain-containing protein</fullName>
    </recommendedName>
</protein>
<feature type="compositionally biased region" description="Low complexity" evidence="11">
    <location>
        <begin position="1041"/>
        <end position="1051"/>
    </location>
</feature>
<dbReference type="GO" id="GO:0008270">
    <property type="term" value="F:zinc ion binding"/>
    <property type="evidence" value="ECO:0007669"/>
    <property type="project" value="UniProtKB-KW"/>
</dbReference>
<dbReference type="Gene3D" id="3.30.70.330">
    <property type="match status" value="1"/>
</dbReference>
<keyword evidence="9" id="KW-0539">Nucleus</keyword>
<gene>
    <name evidence="13" type="ORF">HYH03_017647</name>
</gene>
<dbReference type="PROSITE" id="PS50102">
    <property type="entry name" value="RRM"/>
    <property type="match status" value="1"/>
</dbReference>
<feature type="compositionally biased region" description="Basic and acidic residues" evidence="11">
    <location>
        <begin position="840"/>
        <end position="881"/>
    </location>
</feature>
<evidence type="ECO:0000256" key="11">
    <source>
        <dbReference type="SAM" id="MobiDB-lite"/>
    </source>
</evidence>
<dbReference type="GO" id="GO:0005634">
    <property type="term" value="C:nucleus"/>
    <property type="evidence" value="ECO:0007669"/>
    <property type="project" value="UniProtKB-SubCell"/>
</dbReference>
<dbReference type="GO" id="GO:0006397">
    <property type="term" value="P:mRNA processing"/>
    <property type="evidence" value="ECO:0007669"/>
    <property type="project" value="UniProtKB-KW"/>
</dbReference>
<dbReference type="Pfam" id="PF00076">
    <property type="entry name" value="RRM_1"/>
    <property type="match status" value="1"/>
</dbReference>
<dbReference type="InterPro" id="IPR012677">
    <property type="entry name" value="Nucleotide-bd_a/b_plait_sf"/>
</dbReference>
<sequence length="1272" mass="136649">MTEEGVPADETPAQRRERRKRSRWGEETEAGKKVLETVEATPAAAGADQQQQPAGEREGSVGPASADAAPRKRRSRWEPEEQKVIPGISGAITLPPSLAALVDLNPETLELQMQLNNINQKIALLQAGKLVDDTPAEQRSPSPEPIYNEFGIRQNTREQRLKDKLNDRRTELILELIKKNPNYKPPSDWRPPKKYRKIYIPQKDYPTYNFIGLIIGPRGNTQKRMERETNTKIAIRGKGSVKEGRTRRDPSGRPEPGEDDELHVLITGDNDDDADKAAALIEKLLQPQDETLNEHKRLQLRELAALNGTLRDHELMELQRQEREAGDIFQLPEAMKEKVDEQYRRDIIAVHGEGAAAMEDEYKSFLKDLGGDVPHVPRELEGMLGDRRDGGRGRPGLGAGGSRHDDNDPRTVYVGFIPHFASEHELGQLFSSCGEVLEASIITDRVTGASRGFGFVKFATEEGALASIERLHNYPMGGRRLVVRAKGAPRGGPGGPPLPGPPPGPGGGLPPPPPGRPGAHNFMEPDSDRPPWIFTDDPPPGVDFLPPHAGPSFRPPGMSLHTPVEPGAGPPPPHLADCPAMHRYMAAQAEWQAANPYDPYDSMALGPHAPPRPQPPPAPTAATHWYLRERQKERDAERAREREMERVKWQRGSGRPGVDEEEVAAAAAAEHPSQPSIFGERRGGTQAPSLTEMLPTRWWPPMADEQEAEPPGVEPAAEARPLLPGETMEQYTTYMASYGGYGYGGYGMYGDAVMYDPAMWGVADTAAATGAMPPPPPPPKAAGGAAAGDDGPPGDDAAAAPGTEGGKEDKKRRRSRKNQEAKAAAAEAKVVQVVSLDPAEMERARKRKEEEEQRAKRLREVEEKMKADQERARAEEAERARAAAQDGQPPLPGRSPAPPLPPGPDGPGQGPGFRRRSPSPGPPRRFSRSPPPRGRFGGPPGGPRGPGRSPPPRGPGGPPPRYSRSPSPGGPGPGRRFGPGPGPNGPGPRGRYSRSPSPMGRRGGPPGPPRGRYSRSPSPDGGRYRGGPGPGGGYGPGPGPGSDYPEPGQGRRPQRGPGGGRDDYGPPPPHRGRGEEGRGRGEQPAESGEISEGEAVGEEVEGPGSSGRRRPDDHRDSGGHRRGGGGSGGGYGRRGYEDDPRDWERGRERDWDRERDYGGGGYREERGRGSGRGGGGRGGRGGQRPPPVAYPDDRYAPGGWYEEGYAEGWEGYGWEGGDGYDYAEGPYADGYGRYGEYDDGYAGGGGGYAGGSRGPSSKGGGGKRKGSGPPPG</sequence>
<dbReference type="InterPro" id="IPR000504">
    <property type="entry name" value="RRM_dom"/>
</dbReference>
<keyword evidence="5" id="KW-0863">Zinc-finger</keyword>
<dbReference type="OrthoDB" id="10021397at2759"/>
<comment type="caution">
    <text evidence="13">The sequence shown here is derived from an EMBL/GenBank/DDBJ whole genome shotgun (WGS) entry which is preliminary data.</text>
</comment>
<dbReference type="InterPro" id="IPR035979">
    <property type="entry name" value="RBD_domain_sf"/>
</dbReference>
<keyword evidence="4" id="KW-0479">Metal-binding</keyword>
<dbReference type="PANTHER" id="PTHR11208:SF45">
    <property type="entry name" value="SPLICING FACTOR 1"/>
    <property type="match status" value="1"/>
</dbReference>
<keyword evidence="3" id="KW-0507">mRNA processing</keyword>
<evidence type="ECO:0000313" key="14">
    <source>
        <dbReference type="Proteomes" id="UP000612055"/>
    </source>
</evidence>
<feature type="compositionally biased region" description="Low complexity" evidence="11">
    <location>
        <begin position="989"/>
        <end position="1000"/>
    </location>
</feature>
<feature type="domain" description="RRM" evidence="12">
    <location>
        <begin position="410"/>
        <end position="488"/>
    </location>
</feature>
<feature type="compositionally biased region" description="Basic and acidic residues" evidence="11">
    <location>
        <begin position="631"/>
        <end position="648"/>
    </location>
</feature>
<dbReference type="Pfam" id="PF16275">
    <property type="entry name" value="SF1-HH"/>
    <property type="match status" value="1"/>
</dbReference>
<name>A0A835XHF0_9CHLO</name>
<feature type="compositionally biased region" description="Low complexity" evidence="11">
    <location>
        <begin position="821"/>
        <end position="834"/>
    </location>
</feature>
<evidence type="ECO:0000313" key="13">
    <source>
        <dbReference type="EMBL" id="KAG2483464.1"/>
    </source>
</evidence>
<feature type="region of interest" description="Disordered" evidence="11">
    <location>
        <begin position="382"/>
        <end position="409"/>
    </location>
</feature>
<dbReference type="PANTHER" id="PTHR11208">
    <property type="entry name" value="RNA-BINDING PROTEIN RELATED"/>
    <property type="match status" value="1"/>
</dbReference>
<dbReference type="GO" id="GO:0008380">
    <property type="term" value="P:RNA splicing"/>
    <property type="evidence" value="ECO:0007669"/>
    <property type="project" value="UniProtKB-KW"/>
</dbReference>
<feature type="compositionally biased region" description="Basic and acidic residues" evidence="11">
    <location>
        <begin position="23"/>
        <end position="36"/>
    </location>
</feature>
<dbReference type="Gene3D" id="3.30.1370.10">
    <property type="entry name" value="K Homology domain, type 1"/>
    <property type="match status" value="1"/>
</dbReference>
<dbReference type="InterPro" id="IPR047086">
    <property type="entry name" value="SF1-HH_sf"/>
</dbReference>
<evidence type="ECO:0000256" key="2">
    <source>
        <dbReference type="ARBA" id="ARBA00010382"/>
    </source>
</evidence>
<feature type="compositionally biased region" description="Gly residues" evidence="11">
    <location>
        <begin position="1024"/>
        <end position="1036"/>
    </location>
</feature>
<feature type="compositionally biased region" description="Basic and acidic residues" evidence="11">
    <location>
        <begin position="240"/>
        <end position="256"/>
    </location>
</feature>
<proteinExistence type="inferred from homology"/>
<evidence type="ECO:0000256" key="5">
    <source>
        <dbReference type="ARBA" id="ARBA00022771"/>
    </source>
</evidence>
<feature type="region of interest" description="Disordered" evidence="11">
    <location>
        <begin position="669"/>
        <end position="688"/>
    </location>
</feature>
<feature type="compositionally biased region" description="Gly residues" evidence="11">
    <location>
        <begin position="1170"/>
        <end position="1182"/>
    </location>
</feature>
<feature type="compositionally biased region" description="Basic and acidic residues" evidence="11">
    <location>
        <begin position="1109"/>
        <end position="1119"/>
    </location>
</feature>
<feature type="region of interest" description="Disordered" evidence="11">
    <location>
        <begin position="485"/>
        <end position="557"/>
    </location>
</feature>
<comment type="similarity">
    <text evidence="2">Belongs to the BBP/SF1 family.</text>
</comment>
<dbReference type="Gene3D" id="6.10.140.1790">
    <property type="match status" value="1"/>
</dbReference>
<feature type="compositionally biased region" description="Basic and acidic residues" evidence="11">
    <location>
        <begin position="1134"/>
        <end position="1168"/>
    </location>
</feature>
<dbReference type="SUPFAM" id="SSF54791">
    <property type="entry name" value="Eukaryotic type KH-domain (KH-domain type I)"/>
    <property type="match status" value="1"/>
</dbReference>
<organism evidence="13 14">
    <name type="scientific">Edaphochlamys debaryana</name>
    <dbReference type="NCBI Taxonomy" id="47281"/>
    <lineage>
        <taxon>Eukaryota</taxon>
        <taxon>Viridiplantae</taxon>
        <taxon>Chlorophyta</taxon>
        <taxon>core chlorophytes</taxon>
        <taxon>Chlorophyceae</taxon>
        <taxon>CS clade</taxon>
        <taxon>Chlamydomonadales</taxon>
        <taxon>Chlamydomonadales incertae sedis</taxon>
        <taxon>Edaphochlamys</taxon>
    </lineage>
</organism>
<dbReference type="FunFam" id="3.30.1370.10:FF:000047">
    <property type="entry name" value="splicing factor-like protein 1"/>
    <property type="match status" value="1"/>
</dbReference>
<keyword evidence="6" id="KW-0862">Zinc</keyword>
<evidence type="ECO:0000256" key="1">
    <source>
        <dbReference type="ARBA" id="ARBA00004123"/>
    </source>
</evidence>
<feature type="compositionally biased region" description="Basic and acidic residues" evidence="11">
    <location>
        <begin position="382"/>
        <end position="392"/>
    </location>
</feature>
<dbReference type="Pfam" id="PF22675">
    <property type="entry name" value="KH-I_KHDC4-BBP"/>
    <property type="match status" value="1"/>
</dbReference>
<dbReference type="PROSITE" id="PS50084">
    <property type="entry name" value="KH_TYPE_1"/>
    <property type="match status" value="1"/>
</dbReference>
<dbReference type="SUPFAM" id="SSF54928">
    <property type="entry name" value="RNA-binding domain, RBD"/>
    <property type="match status" value="1"/>
</dbReference>
<feature type="compositionally biased region" description="Gly residues" evidence="11">
    <location>
        <begin position="1124"/>
        <end position="1133"/>
    </location>
</feature>
<evidence type="ECO:0000256" key="4">
    <source>
        <dbReference type="ARBA" id="ARBA00022723"/>
    </source>
</evidence>
<keyword evidence="14" id="KW-1185">Reference proteome</keyword>
<evidence type="ECO:0000259" key="12">
    <source>
        <dbReference type="PROSITE" id="PS50102"/>
    </source>
</evidence>
<dbReference type="GO" id="GO:0048024">
    <property type="term" value="P:regulation of mRNA splicing, via spliceosome"/>
    <property type="evidence" value="ECO:0007669"/>
    <property type="project" value="TreeGrafter"/>
</dbReference>
<accession>A0A835XHF0</accession>
<dbReference type="SMART" id="SM00360">
    <property type="entry name" value="RRM"/>
    <property type="match status" value="1"/>
</dbReference>
<evidence type="ECO:0000256" key="8">
    <source>
        <dbReference type="ARBA" id="ARBA00023187"/>
    </source>
</evidence>
<comment type="subcellular location">
    <subcellularLocation>
        <location evidence="1">Nucleus</location>
    </subcellularLocation>
</comment>
<dbReference type="InterPro" id="IPR045071">
    <property type="entry name" value="BBP-like"/>
</dbReference>
<reference evidence="13" key="1">
    <citation type="journal article" date="2020" name="bioRxiv">
        <title>Comparative genomics of Chlamydomonas.</title>
        <authorList>
            <person name="Craig R.J."/>
            <person name="Hasan A.R."/>
            <person name="Ness R.W."/>
            <person name="Keightley P.D."/>
        </authorList>
    </citation>
    <scope>NUCLEOTIDE SEQUENCE</scope>
    <source>
        <strain evidence="13">CCAP 11/70</strain>
    </source>
</reference>
<feature type="region of interest" description="Disordered" evidence="11">
    <location>
        <begin position="1"/>
        <end position="82"/>
    </location>
</feature>
<feature type="region of interest" description="Disordered" evidence="11">
    <location>
        <begin position="631"/>
        <end position="660"/>
    </location>
</feature>
<dbReference type="InterPro" id="IPR032570">
    <property type="entry name" value="SF1-HH"/>
</dbReference>
<evidence type="ECO:0000256" key="10">
    <source>
        <dbReference type="PROSITE-ProRule" id="PRU00176"/>
    </source>
</evidence>
<feature type="compositionally biased region" description="Low complexity" evidence="11">
    <location>
        <begin position="781"/>
        <end position="802"/>
    </location>
</feature>
<feature type="compositionally biased region" description="Low complexity" evidence="11">
    <location>
        <begin position="1010"/>
        <end position="1021"/>
    </location>
</feature>
<feature type="compositionally biased region" description="Acidic residues" evidence="11">
    <location>
        <begin position="1089"/>
        <end position="1101"/>
    </location>
</feature>
<dbReference type="SMART" id="SM00322">
    <property type="entry name" value="KH"/>
    <property type="match status" value="1"/>
</dbReference>
<evidence type="ECO:0000256" key="7">
    <source>
        <dbReference type="ARBA" id="ARBA00022884"/>
    </source>
</evidence>
<feature type="compositionally biased region" description="Pro residues" evidence="11">
    <location>
        <begin position="940"/>
        <end position="961"/>
    </location>
</feature>
<keyword evidence="7 10" id="KW-0694">RNA-binding</keyword>
<keyword evidence="8" id="KW-0508">mRNA splicing</keyword>
<evidence type="ECO:0000256" key="6">
    <source>
        <dbReference type="ARBA" id="ARBA00022833"/>
    </source>
</evidence>
<dbReference type="InterPro" id="IPR055256">
    <property type="entry name" value="KH_1_KHDC4/BBP-like"/>
</dbReference>